<evidence type="ECO:0000313" key="2">
    <source>
        <dbReference type="EMBL" id="GGW38375.1"/>
    </source>
</evidence>
<dbReference type="Gene3D" id="3.30.70.100">
    <property type="match status" value="1"/>
</dbReference>
<comment type="caution">
    <text evidence="2">The sequence shown here is derived from an EMBL/GenBank/DDBJ whole genome shotgun (WGS) entry which is preliminary data.</text>
</comment>
<dbReference type="GO" id="GO:0046872">
    <property type="term" value="F:metal ion binding"/>
    <property type="evidence" value="ECO:0007669"/>
    <property type="project" value="InterPro"/>
</dbReference>
<evidence type="ECO:0000313" key="3">
    <source>
        <dbReference type="Proteomes" id="UP000628984"/>
    </source>
</evidence>
<dbReference type="Proteomes" id="UP000628984">
    <property type="component" value="Unassembled WGS sequence"/>
</dbReference>
<feature type="domain" description="HMA" evidence="1">
    <location>
        <begin position="1"/>
        <end position="63"/>
    </location>
</feature>
<dbReference type="Pfam" id="PF00403">
    <property type="entry name" value="HMA"/>
    <property type="match status" value="1"/>
</dbReference>
<dbReference type="SUPFAM" id="SSF55008">
    <property type="entry name" value="HMA, heavy metal-associated domain"/>
    <property type="match status" value="1"/>
</dbReference>
<dbReference type="CDD" id="cd00371">
    <property type="entry name" value="HMA"/>
    <property type="match status" value="1"/>
</dbReference>
<keyword evidence="3" id="KW-1185">Reference proteome</keyword>
<dbReference type="InterPro" id="IPR036163">
    <property type="entry name" value="HMA_dom_sf"/>
</dbReference>
<gene>
    <name evidence="2" type="ORF">GCM10011452_28410</name>
</gene>
<evidence type="ECO:0000259" key="1">
    <source>
        <dbReference type="PROSITE" id="PS50846"/>
    </source>
</evidence>
<dbReference type="InterPro" id="IPR006121">
    <property type="entry name" value="HMA_dom"/>
</dbReference>
<reference evidence="2" key="1">
    <citation type="journal article" date="2014" name="Int. J. Syst. Evol. Microbiol.">
        <title>Complete genome sequence of Corynebacterium casei LMG S-19264T (=DSM 44701T), isolated from a smear-ripened cheese.</title>
        <authorList>
            <consortium name="US DOE Joint Genome Institute (JGI-PGF)"/>
            <person name="Walter F."/>
            <person name="Albersmeier A."/>
            <person name="Kalinowski J."/>
            <person name="Ruckert C."/>
        </authorList>
    </citation>
    <scope>NUCLEOTIDE SEQUENCE</scope>
    <source>
        <strain evidence="2">KCTC 23714</strain>
    </source>
</reference>
<dbReference type="PROSITE" id="PS50846">
    <property type="entry name" value="HMA_2"/>
    <property type="match status" value="1"/>
</dbReference>
<dbReference type="AlphaFoldDB" id="A0A918IZA7"/>
<proteinExistence type="predicted"/>
<protein>
    <submittedName>
        <fullName evidence="2">Copper chaperone</fullName>
    </submittedName>
</protein>
<reference evidence="2" key="2">
    <citation type="submission" date="2020-09" db="EMBL/GenBank/DDBJ databases">
        <authorList>
            <person name="Sun Q."/>
            <person name="Kim S."/>
        </authorList>
    </citation>
    <scope>NUCLEOTIDE SEQUENCE</scope>
    <source>
        <strain evidence="2">KCTC 23714</strain>
    </source>
</reference>
<name>A0A918IZA7_9RHOB</name>
<accession>A0A918IZA7</accession>
<organism evidence="2 3">
    <name type="scientific">Gemmobacter lanyuensis</name>
    <dbReference type="NCBI Taxonomy" id="1054497"/>
    <lineage>
        <taxon>Bacteria</taxon>
        <taxon>Pseudomonadati</taxon>
        <taxon>Pseudomonadota</taxon>
        <taxon>Alphaproteobacteria</taxon>
        <taxon>Rhodobacterales</taxon>
        <taxon>Paracoccaceae</taxon>
        <taxon>Gemmobacter</taxon>
    </lineage>
</organism>
<dbReference type="RefSeq" id="WP_229804190.1">
    <property type="nucleotide sequence ID" value="NZ_BMYQ01000010.1"/>
</dbReference>
<sequence>MIAFHIPNMTCGGCARGVVAAIREVDGAAKVEADLNAGFVTVESVAAEAALRKALAEAGFSPA</sequence>
<dbReference type="EMBL" id="BMYQ01000010">
    <property type="protein sequence ID" value="GGW38375.1"/>
    <property type="molecule type" value="Genomic_DNA"/>
</dbReference>